<gene>
    <name evidence="1" type="ORF">AXG93_1546s1000</name>
</gene>
<sequence length="296" mass="31722">MPVVCPKSRLPLVSRANLDKVKLGSAFQLYQLRYSSASTMTSNLKSFTEEAIEKKIQNADQKGCLLNLLVRFFSVDDVAKKTSLRINRVSAPCRGSLTTMARSRASSGLDASVVKTAMLVLLGLCSLQNVDSTSSGSRNPSFVLYAVRNGADTANPSDVQIFPARGSKNPVVRVSDLALVESANINSREVGRLRLQTVTNFGSPITPAMPPRIYITGVLDLIAIKDSKNGTISSGGIQTALTVGAIDEFPILGGSGEYRFASGYNKFTLLSPVDALGTTIFGKIEFYLCKPSSCHV</sequence>
<keyword evidence="2" id="KW-1185">Reference proteome</keyword>
<organism evidence="1 2">
    <name type="scientific">Marchantia polymorpha subsp. ruderalis</name>
    <dbReference type="NCBI Taxonomy" id="1480154"/>
    <lineage>
        <taxon>Eukaryota</taxon>
        <taxon>Viridiplantae</taxon>
        <taxon>Streptophyta</taxon>
        <taxon>Embryophyta</taxon>
        <taxon>Marchantiophyta</taxon>
        <taxon>Marchantiopsida</taxon>
        <taxon>Marchantiidae</taxon>
        <taxon>Marchantiales</taxon>
        <taxon>Marchantiaceae</taxon>
        <taxon>Marchantia</taxon>
    </lineage>
</organism>
<evidence type="ECO:0008006" key="3">
    <source>
        <dbReference type="Google" id="ProtNLM"/>
    </source>
</evidence>
<evidence type="ECO:0000313" key="2">
    <source>
        <dbReference type="Proteomes" id="UP000077202"/>
    </source>
</evidence>
<proteinExistence type="predicted"/>
<dbReference type="AlphaFoldDB" id="A0A176WGJ8"/>
<dbReference type="Proteomes" id="UP000077202">
    <property type="component" value="Unassembled WGS sequence"/>
</dbReference>
<evidence type="ECO:0000313" key="1">
    <source>
        <dbReference type="EMBL" id="OAE31462.1"/>
    </source>
</evidence>
<dbReference type="EMBL" id="LVLJ01001093">
    <property type="protein sequence ID" value="OAE31462.1"/>
    <property type="molecule type" value="Genomic_DNA"/>
</dbReference>
<name>A0A176WGJ8_MARPO</name>
<reference evidence="1" key="1">
    <citation type="submission" date="2016-03" db="EMBL/GenBank/DDBJ databases">
        <title>Mechanisms controlling the formation of the plant cell surface in tip-growing cells are functionally conserved among land plants.</title>
        <authorList>
            <person name="Honkanen S."/>
            <person name="Jones V.A."/>
            <person name="Morieri G."/>
            <person name="Champion C."/>
            <person name="Hetherington A.J."/>
            <person name="Kelly S."/>
            <person name="Saint-Marcoux D."/>
            <person name="Proust H."/>
            <person name="Prescott H."/>
            <person name="Dolan L."/>
        </authorList>
    </citation>
    <scope>NUCLEOTIDE SEQUENCE [LARGE SCALE GENOMIC DNA]</scope>
    <source>
        <tissue evidence="1">Whole gametophyte</tissue>
    </source>
</reference>
<accession>A0A176WGJ8</accession>
<protein>
    <recommendedName>
        <fullName evidence="3">Dirigent protein</fullName>
    </recommendedName>
</protein>
<comment type="caution">
    <text evidence="1">The sequence shown here is derived from an EMBL/GenBank/DDBJ whole genome shotgun (WGS) entry which is preliminary data.</text>
</comment>